<dbReference type="InParanoid" id="A0A0C2WYU2"/>
<accession>A0A0C2WYU2</accession>
<gene>
    <name evidence="1" type="ORF">M378DRAFT_1059162</name>
</gene>
<dbReference type="Proteomes" id="UP000054549">
    <property type="component" value="Unassembled WGS sequence"/>
</dbReference>
<evidence type="ECO:0000313" key="1">
    <source>
        <dbReference type="EMBL" id="KIL61563.1"/>
    </source>
</evidence>
<proteinExistence type="predicted"/>
<sequence>MGKCFLFSGFRGLYHPPPVPQGFLVESLWFTRSLQGIKVIPCRFPQILAGKMCIHRESTGSLQGIPCGMQGIYKELQGLVLVESRRNARSPCPLLVHSLWKA</sequence>
<keyword evidence="2" id="KW-1185">Reference proteome</keyword>
<dbReference type="HOGENOM" id="CLU_2283993_0_0_1"/>
<dbReference type="EMBL" id="KN818283">
    <property type="protein sequence ID" value="KIL61563.1"/>
    <property type="molecule type" value="Genomic_DNA"/>
</dbReference>
<name>A0A0C2WYU2_AMAMK</name>
<protein>
    <submittedName>
        <fullName evidence="1">Uncharacterized protein</fullName>
    </submittedName>
</protein>
<evidence type="ECO:0000313" key="2">
    <source>
        <dbReference type="Proteomes" id="UP000054549"/>
    </source>
</evidence>
<reference evidence="1 2" key="1">
    <citation type="submission" date="2014-04" db="EMBL/GenBank/DDBJ databases">
        <title>Evolutionary Origins and Diversification of the Mycorrhizal Mutualists.</title>
        <authorList>
            <consortium name="DOE Joint Genome Institute"/>
            <consortium name="Mycorrhizal Genomics Consortium"/>
            <person name="Kohler A."/>
            <person name="Kuo A."/>
            <person name="Nagy L.G."/>
            <person name="Floudas D."/>
            <person name="Copeland A."/>
            <person name="Barry K.W."/>
            <person name="Cichocki N."/>
            <person name="Veneault-Fourrey C."/>
            <person name="LaButti K."/>
            <person name="Lindquist E.A."/>
            <person name="Lipzen A."/>
            <person name="Lundell T."/>
            <person name="Morin E."/>
            <person name="Murat C."/>
            <person name="Riley R."/>
            <person name="Ohm R."/>
            <person name="Sun H."/>
            <person name="Tunlid A."/>
            <person name="Henrissat B."/>
            <person name="Grigoriev I.V."/>
            <person name="Hibbett D.S."/>
            <person name="Martin F."/>
        </authorList>
    </citation>
    <scope>NUCLEOTIDE SEQUENCE [LARGE SCALE GENOMIC DNA]</scope>
    <source>
        <strain evidence="1 2">Koide BX008</strain>
    </source>
</reference>
<dbReference type="AlphaFoldDB" id="A0A0C2WYU2"/>
<feature type="non-terminal residue" evidence="1">
    <location>
        <position position="102"/>
    </location>
</feature>
<organism evidence="1 2">
    <name type="scientific">Amanita muscaria (strain Koide BX008)</name>
    <dbReference type="NCBI Taxonomy" id="946122"/>
    <lineage>
        <taxon>Eukaryota</taxon>
        <taxon>Fungi</taxon>
        <taxon>Dikarya</taxon>
        <taxon>Basidiomycota</taxon>
        <taxon>Agaricomycotina</taxon>
        <taxon>Agaricomycetes</taxon>
        <taxon>Agaricomycetidae</taxon>
        <taxon>Agaricales</taxon>
        <taxon>Pluteineae</taxon>
        <taxon>Amanitaceae</taxon>
        <taxon>Amanita</taxon>
    </lineage>
</organism>